<dbReference type="InterPro" id="IPR006311">
    <property type="entry name" value="TAT_signal"/>
</dbReference>
<gene>
    <name evidence="3" type="ORF">FHX76_000845</name>
</gene>
<dbReference type="InterPro" id="IPR000772">
    <property type="entry name" value="Ricin_B_lectin"/>
</dbReference>
<dbReference type="RefSeq" id="WP_167148220.1">
    <property type="nucleotide sequence ID" value="NZ_JAAMOX010000001.1"/>
</dbReference>
<reference evidence="3 4" key="1">
    <citation type="submission" date="2020-02" db="EMBL/GenBank/DDBJ databases">
        <title>Sequencing the genomes of 1000 actinobacteria strains.</title>
        <authorList>
            <person name="Klenk H.-P."/>
        </authorList>
    </citation>
    <scope>NUCLEOTIDE SEQUENCE [LARGE SCALE GENOMIC DNA]</scope>
    <source>
        <strain evidence="3 4">DSM 27960</strain>
    </source>
</reference>
<dbReference type="Pfam" id="PF00652">
    <property type="entry name" value="Ricin_B_lectin"/>
    <property type="match status" value="1"/>
</dbReference>
<dbReference type="CDD" id="cd00161">
    <property type="entry name" value="beta-trefoil_Ricin-like"/>
    <property type="match status" value="1"/>
</dbReference>
<dbReference type="Gene3D" id="2.80.10.50">
    <property type="match status" value="2"/>
</dbReference>
<dbReference type="PROSITE" id="PS50231">
    <property type="entry name" value="RICIN_B_LECTIN"/>
    <property type="match status" value="1"/>
</dbReference>
<evidence type="ECO:0000313" key="4">
    <source>
        <dbReference type="Proteomes" id="UP000541033"/>
    </source>
</evidence>
<feature type="domain" description="Ricin B lectin" evidence="2">
    <location>
        <begin position="216"/>
        <end position="342"/>
    </location>
</feature>
<sequence>MTTTRTRNMPQISRRTKLTSCIAAVAAFLVALSAAPAVASWSATAAASSAVTTPTVSIAQSGFDGLSTTFQRNSSDQRGGFTVTNTGAIAGTSSLSVSATGGNAAGIAVRVWPAFSVQECTNNPVPASAAQGTWASFPVPAPTTLEPGTSLTYCVNSTAGDPDSLASASGSQNMTMTATAQLRVSSWLAVAPASATFTTQGFFPLASVPMVGNQNNWFEVRSVSRPSQCLDVYSSAASAGTAVQLWTCGLQANQRFEIYPLQNGQSGIRPRTSAEISIGQSANTSVLAATGSSSANWRIEQATPTSYQLLNADTKLCLTVVDTTQSALSTCTGDASQQFTLTRDPLTCSAAGANINFLFNSASHTRAYTIQNKVGAGPWTNAYTTPTLTVTSYGLTRSMFLAGDATLDIRVVDPQGNVLYSGMTAVTTGTSIACGAGFA</sequence>
<accession>A0A7X5QZY3</accession>
<dbReference type="Proteomes" id="UP000541033">
    <property type="component" value="Unassembled WGS sequence"/>
</dbReference>
<evidence type="ECO:0000313" key="3">
    <source>
        <dbReference type="EMBL" id="NIH52977.1"/>
    </source>
</evidence>
<feature type="chain" id="PRO_5031273551" description="Ricin B lectin domain-containing protein" evidence="1">
    <location>
        <begin position="40"/>
        <end position="439"/>
    </location>
</feature>
<dbReference type="PROSITE" id="PS51318">
    <property type="entry name" value="TAT"/>
    <property type="match status" value="1"/>
</dbReference>
<dbReference type="InterPro" id="IPR035992">
    <property type="entry name" value="Ricin_B-like_lectins"/>
</dbReference>
<dbReference type="AlphaFoldDB" id="A0A7X5QZY3"/>
<feature type="signal peptide" evidence="1">
    <location>
        <begin position="1"/>
        <end position="39"/>
    </location>
</feature>
<dbReference type="SMART" id="SM00458">
    <property type="entry name" value="RICIN"/>
    <property type="match status" value="1"/>
</dbReference>
<comment type="caution">
    <text evidence="3">The sequence shown here is derived from an EMBL/GenBank/DDBJ whole genome shotgun (WGS) entry which is preliminary data.</text>
</comment>
<evidence type="ECO:0000259" key="2">
    <source>
        <dbReference type="SMART" id="SM00458"/>
    </source>
</evidence>
<dbReference type="EMBL" id="JAAMOX010000001">
    <property type="protein sequence ID" value="NIH52977.1"/>
    <property type="molecule type" value="Genomic_DNA"/>
</dbReference>
<name>A0A7X5QZY3_9MICO</name>
<dbReference type="SUPFAM" id="SSF50370">
    <property type="entry name" value="Ricin B-like lectins"/>
    <property type="match status" value="1"/>
</dbReference>
<keyword evidence="1" id="KW-0732">Signal</keyword>
<evidence type="ECO:0000256" key="1">
    <source>
        <dbReference type="SAM" id="SignalP"/>
    </source>
</evidence>
<keyword evidence="4" id="KW-1185">Reference proteome</keyword>
<protein>
    <recommendedName>
        <fullName evidence="2">Ricin B lectin domain-containing protein</fullName>
    </recommendedName>
</protein>
<proteinExistence type="predicted"/>
<organism evidence="3 4">
    <name type="scientific">Lysinibacter cavernae</name>
    <dbReference type="NCBI Taxonomy" id="1640652"/>
    <lineage>
        <taxon>Bacteria</taxon>
        <taxon>Bacillati</taxon>
        <taxon>Actinomycetota</taxon>
        <taxon>Actinomycetes</taxon>
        <taxon>Micrococcales</taxon>
        <taxon>Microbacteriaceae</taxon>
        <taxon>Lysinibacter</taxon>
    </lineage>
</organism>